<dbReference type="PANTHER" id="PTHR33075">
    <property type="entry name" value="OS02G0499800 PROTEIN"/>
    <property type="match status" value="1"/>
</dbReference>
<proteinExistence type="predicted"/>
<gene>
    <name evidence="2" type="ORF">E2562_031776</name>
</gene>
<organism evidence="2 3">
    <name type="scientific">Oryza meyeriana var. granulata</name>
    <dbReference type="NCBI Taxonomy" id="110450"/>
    <lineage>
        <taxon>Eukaryota</taxon>
        <taxon>Viridiplantae</taxon>
        <taxon>Streptophyta</taxon>
        <taxon>Embryophyta</taxon>
        <taxon>Tracheophyta</taxon>
        <taxon>Spermatophyta</taxon>
        <taxon>Magnoliopsida</taxon>
        <taxon>Liliopsida</taxon>
        <taxon>Poales</taxon>
        <taxon>Poaceae</taxon>
        <taxon>BOP clade</taxon>
        <taxon>Oryzoideae</taxon>
        <taxon>Oryzeae</taxon>
        <taxon>Oryzinae</taxon>
        <taxon>Oryza</taxon>
        <taxon>Oryza meyeriana</taxon>
    </lineage>
</organism>
<feature type="region of interest" description="Disordered" evidence="1">
    <location>
        <begin position="52"/>
        <end position="73"/>
    </location>
</feature>
<comment type="caution">
    <text evidence="2">The sequence shown here is derived from an EMBL/GenBank/DDBJ whole genome shotgun (WGS) entry which is preliminary data.</text>
</comment>
<dbReference type="PANTHER" id="PTHR33075:SF10">
    <property type="entry name" value="DUF4283 DOMAIN-CONTAINING PROTEIN"/>
    <property type="match status" value="1"/>
</dbReference>
<name>A0A6G1CIG4_9ORYZ</name>
<protein>
    <submittedName>
        <fullName evidence="2">Uncharacterized protein</fullName>
    </submittedName>
</protein>
<sequence>MEGLARNGVNASNMEASYLNEFWKEFDEDSTPNYTLVPVDAELDICIAKGEQSATPKKRRSSKGKTPIVDDEVRRSSRFKKNIKVSHILLNAEPRRKNGQSKKTVSISIVEDLRKAVISVGIQGNEDLMDVEIAPIPIAVMQSFGQSFCGVPPEEITQDMMISCNNH</sequence>
<evidence type="ECO:0000313" key="2">
    <source>
        <dbReference type="EMBL" id="KAF0900435.1"/>
    </source>
</evidence>
<dbReference type="EMBL" id="SPHZ02000009">
    <property type="protein sequence ID" value="KAF0900435.1"/>
    <property type="molecule type" value="Genomic_DNA"/>
</dbReference>
<evidence type="ECO:0000313" key="3">
    <source>
        <dbReference type="Proteomes" id="UP000479710"/>
    </source>
</evidence>
<dbReference type="AlphaFoldDB" id="A0A6G1CIG4"/>
<dbReference type="Proteomes" id="UP000479710">
    <property type="component" value="Unassembled WGS sequence"/>
</dbReference>
<keyword evidence="3" id="KW-1185">Reference proteome</keyword>
<reference evidence="2 3" key="1">
    <citation type="submission" date="2019-11" db="EMBL/GenBank/DDBJ databases">
        <title>Whole genome sequence of Oryza granulata.</title>
        <authorList>
            <person name="Li W."/>
        </authorList>
    </citation>
    <scope>NUCLEOTIDE SEQUENCE [LARGE SCALE GENOMIC DNA]</scope>
    <source>
        <strain evidence="3">cv. Menghai</strain>
        <tissue evidence="2">Leaf</tissue>
    </source>
</reference>
<evidence type="ECO:0000256" key="1">
    <source>
        <dbReference type="SAM" id="MobiDB-lite"/>
    </source>
</evidence>
<accession>A0A6G1CIG4</accession>